<feature type="compositionally biased region" description="Basic and acidic residues" evidence="3">
    <location>
        <begin position="226"/>
        <end position="241"/>
    </location>
</feature>
<proteinExistence type="predicted"/>
<dbReference type="Pfam" id="PF12469">
    <property type="entry name" value="Cmr2_N"/>
    <property type="match status" value="1"/>
</dbReference>
<dbReference type="EMBL" id="RQZG01000010">
    <property type="protein sequence ID" value="RRD04531.1"/>
    <property type="molecule type" value="Genomic_DNA"/>
</dbReference>
<evidence type="ECO:0000256" key="2">
    <source>
        <dbReference type="ARBA" id="ARBA00023118"/>
    </source>
</evidence>
<comment type="caution">
    <text evidence="5">The sequence shown here is derived from an EMBL/GenBank/DDBJ whole genome shotgun (WGS) entry which is preliminary data.</text>
</comment>
<dbReference type="InterPro" id="IPR054767">
    <property type="entry name" value="Cas10-Cmr2_palm2"/>
</dbReference>
<dbReference type="InterPro" id="IPR024615">
    <property type="entry name" value="CRISPR-assoc_Cmr2_N"/>
</dbReference>
<dbReference type="Gene3D" id="3.30.70.2220">
    <property type="entry name" value="CRISPR-Cas system, Cmr2 subunit, D1 domain, cysteine cluster"/>
    <property type="match status" value="1"/>
</dbReference>
<dbReference type="Gene3D" id="3.30.70.270">
    <property type="match status" value="1"/>
</dbReference>
<evidence type="ECO:0000313" key="5">
    <source>
        <dbReference type="EMBL" id="RRD04531.1"/>
    </source>
</evidence>
<dbReference type="GO" id="GO:0051607">
    <property type="term" value="P:defense response to virus"/>
    <property type="evidence" value="ECO:0007669"/>
    <property type="project" value="UniProtKB-KW"/>
</dbReference>
<dbReference type="OrthoDB" id="3681630at2"/>
<feature type="region of interest" description="Disordered" evidence="3">
    <location>
        <begin position="152"/>
        <end position="189"/>
    </location>
</feature>
<dbReference type="NCBIfam" id="TIGR02577">
    <property type="entry name" value="cas_TM1794_Cmr2"/>
    <property type="match status" value="1"/>
</dbReference>
<dbReference type="PROSITE" id="PS50887">
    <property type="entry name" value="GGDEF"/>
    <property type="match status" value="1"/>
</dbReference>
<keyword evidence="1" id="KW-0547">Nucleotide-binding</keyword>
<organism evidence="5 6">
    <name type="scientific">Arachnia propionica</name>
    <dbReference type="NCBI Taxonomy" id="1750"/>
    <lineage>
        <taxon>Bacteria</taxon>
        <taxon>Bacillati</taxon>
        <taxon>Actinomycetota</taxon>
        <taxon>Actinomycetes</taxon>
        <taxon>Propionibacteriales</taxon>
        <taxon>Propionibacteriaceae</taxon>
        <taxon>Arachnia</taxon>
    </lineage>
</organism>
<dbReference type="InterPro" id="IPR013407">
    <property type="entry name" value="CRISPR-assoc_prot_Cmr2"/>
</dbReference>
<dbReference type="AlphaFoldDB" id="A0A3P1T4Y1"/>
<dbReference type="GO" id="GO:0000166">
    <property type="term" value="F:nucleotide binding"/>
    <property type="evidence" value="ECO:0007669"/>
    <property type="project" value="UniProtKB-KW"/>
</dbReference>
<dbReference type="Proteomes" id="UP000280819">
    <property type="component" value="Unassembled WGS sequence"/>
</dbReference>
<reference evidence="5 6" key="1">
    <citation type="submission" date="2018-11" db="EMBL/GenBank/DDBJ databases">
        <title>Genomes From Bacteria Associated with the Canine Oral Cavity: a Test Case for Automated Genome-Based Taxonomic Assignment.</title>
        <authorList>
            <person name="Coil D.A."/>
            <person name="Jospin G."/>
            <person name="Darling A.E."/>
            <person name="Wallis C."/>
            <person name="Davis I.J."/>
            <person name="Harris S."/>
            <person name="Eisen J.A."/>
            <person name="Holcombe L.J."/>
            <person name="O'Flynn C."/>
        </authorList>
    </citation>
    <scope>NUCLEOTIDE SEQUENCE [LARGE SCALE GENOMIC DNA]</scope>
    <source>
        <strain evidence="5 6">OH887_COT-365</strain>
    </source>
</reference>
<protein>
    <submittedName>
        <fullName evidence="5">Type III-B CRISPR-associated protein Cas10/Cmr2</fullName>
    </submittedName>
</protein>
<dbReference type="Pfam" id="PF22335">
    <property type="entry name" value="Cas10-Cmr2_palm2"/>
    <property type="match status" value="1"/>
</dbReference>
<evidence type="ECO:0000259" key="4">
    <source>
        <dbReference type="PROSITE" id="PS50887"/>
    </source>
</evidence>
<evidence type="ECO:0000256" key="3">
    <source>
        <dbReference type="SAM" id="MobiDB-lite"/>
    </source>
</evidence>
<dbReference type="RefSeq" id="WP_124844921.1">
    <property type="nucleotide sequence ID" value="NZ_RQZG01000010.1"/>
</dbReference>
<keyword evidence="2" id="KW-0051">Antiviral defense</keyword>
<accession>A0A3P1T4Y1</accession>
<feature type="domain" description="GGDEF" evidence="4">
    <location>
        <begin position="252"/>
        <end position="382"/>
    </location>
</feature>
<dbReference type="InterPro" id="IPR038242">
    <property type="entry name" value="Cmr2_N"/>
</dbReference>
<dbReference type="InterPro" id="IPR043128">
    <property type="entry name" value="Rev_trsase/Diguanyl_cyclase"/>
</dbReference>
<name>A0A3P1T4Y1_9ACTN</name>
<sequence>MTEHLLAIHIGPVQEFIAAARRTADLWAGSQLLLETVGAAAATFDDTDRIFPQNPGGGGANRILTFVDDDPAAALRKAEQAARDHLVRSWDIHTGRLSDAQRQALDLDRGGRQIRDFLTVMGAWVPVASRAEYGKARERVELLLRGRKATRDFSPASEDDRGLPKSPLDPSLPTIRRPGKEHDHALGQGPLFLKRTESLDAVSLLKRIKGVTEGQKVLSTRALAQRAKDPEATDSPTRDDDRDGDDTPPDHAYFAIVVADGDRMGQLLGRLASAPDGVQQHLDIGRRLDRFAATARQRLRGSGQPVYCGGDDVMAFLPVTTALTITRDLAVEFRNTLGDASSLSAGIAVVHYKEPLSTGLARARRAEQEAKRLRDAVCVAIHTRGGFPRVITCRWEHLRLDDWQRHFAEDHLPAGLPYELHQLAVGWPTGLPAAALAAEAERVIDRKIERTQDSDAVKASLVRFIAEALAVEDPAEALTRIAEELTMARFLAGTIQEKEGDR</sequence>
<evidence type="ECO:0000256" key="1">
    <source>
        <dbReference type="ARBA" id="ARBA00022741"/>
    </source>
</evidence>
<feature type="region of interest" description="Disordered" evidence="3">
    <location>
        <begin position="220"/>
        <end position="250"/>
    </location>
</feature>
<gene>
    <name evidence="5" type="primary">cas10</name>
    <name evidence="5" type="ORF">EII34_09490</name>
</gene>
<evidence type="ECO:0000313" key="6">
    <source>
        <dbReference type="Proteomes" id="UP000280819"/>
    </source>
</evidence>
<dbReference type="InterPro" id="IPR000160">
    <property type="entry name" value="GGDEF_dom"/>
</dbReference>